<evidence type="ECO:0000256" key="1">
    <source>
        <dbReference type="PROSITE-ProRule" id="PRU00285"/>
    </source>
</evidence>
<dbReference type="PROSITE" id="PS01031">
    <property type="entry name" value="SHSP"/>
    <property type="match status" value="1"/>
</dbReference>
<dbReference type="Gene3D" id="2.60.40.790">
    <property type="match status" value="1"/>
</dbReference>
<accession>A0A271J1E3</accession>
<comment type="similarity">
    <text evidence="1 2">Belongs to the small heat shock protein (HSP20) family.</text>
</comment>
<dbReference type="InterPro" id="IPR031107">
    <property type="entry name" value="Small_HSP"/>
</dbReference>
<dbReference type="CDD" id="cd06464">
    <property type="entry name" value="ACD_sHsps-like"/>
    <property type="match status" value="1"/>
</dbReference>
<dbReference type="InterPro" id="IPR002068">
    <property type="entry name" value="A-crystallin/Hsp20_dom"/>
</dbReference>
<feature type="region of interest" description="Disordered" evidence="3">
    <location>
        <begin position="136"/>
        <end position="163"/>
    </location>
</feature>
<organism evidence="5 6">
    <name type="scientific">Rubrivirga marina</name>
    <dbReference type="NCBI Taxonomy" id="1196024"/>
    <lineage>
        <taxon>Bacteria</taxon>
        <taxon>Pseudomonadati</taxon>
        <taxon>Rhodothermota</taxon>
        <taxon>Rhodothermia</taxon>
        <taxon>Rhodothermales</taxon>
        <taxon>Rubricoccaceae</taxon>
        <taxon>Rubrivirga</taxon>
    </lineage>
</organism>
<evidence type="ECO:0000256" key="2">
    <source>
        <dbReference type="RuleBase" id="RU003616"/>
    </source>
</evidence>
<dbReference type="OrthoDB" id="9814487at2"/>
<evidence type="ECO:0000313" key="5">
    <source>
        <dbReference type="EMBL" id="PAP76775.1"/>
    </source>
</evidence>
<dbReference type="RefSeq" id="WP_095510441.1">
    <property type="nucleotide sequence ID" value="NZ_MQWD01000001.1"/>
</dbReference>
<dbReference type="InterPro" id="IPR008978">
    <property type="entry name" value="HSP20-like_chaperone"/>
</dbReference>
<proteinExistence type="inferred from homology"/>
<dbReference type="PANTHER" id="PTHR11527">
    <property type="entry name" value="HEAT-SHOCK PROTEIN 20 FAMILY MEMBER"/>
    <property type="match status" value="1"/>
</dbReference>
<reference evidence="5 6" key="1">
    <citation type="submission" date="2016-11" db="EMBL/GenBank/DDBJ databases">
        <title>Study of marine rhodopsin-containing bacteria.</title>
        <authorList>
            <person name="Yoshizawa S."/>
            <person name="Kumagai Y."/>
            <person name="Kogure K."/>
        </authorList>
    </citation>
    <scope>NUCLEOTIDE SEQUENCE [LARGE SCALE GENOMIC DNA]</scope>
    <source>
        <strain evidence="5 6">SAORIC-28</strain>
    </source>
</reference>
<evidence type="ECO:0000259" key="4">
    <source>
        <dbReference type="PROSITE" id="PS01031"/>
    </source>
</evidence>
<comment type="caution">
    <text evidence="5">The sequence shown here is derived from an EMBL/GenBank/DDBJ whole genome shotgun (WGS) entry which is preliminary data.</text>
</comment>
<gene>
    <name evidence="5" type="ORF">BSZ37_10185</name>
</gene>
<evidence type="ECO:0000313" key="6">
    <source>
        <dbReference type="Proteomes" id="UP000216339"/>
    </source>
</evidence>
<dbReference type="EMBL" id="MQWD01000001">
    <property type="protein sequence ID" value="PAP76775.1"/>
    <property type="molecule type" value="Genomic_DNA"/>
</dbReference>
<evidence type="ECO:0000256" key="3">
    <source>
        <dbReference type="SAM" id="MobiDB-lite"/>
    </source>
</evidence>
<dbReference type="AlphaFoldDB" id="A0A271J1E3"/>
<name>A0A271J1E3_9BACT</name>
<sequence>MTTLPIRPGRDFAVLRREMDRLFDDVFTGGREADQRTVWSPRADVVETDDAYRLLLDLPGIDRDSLDVTFDDGTLKISGERHRTAERSEGRVHRVERAHGRFFRSVSLGTDVDPEAIEATYDDGVLAVRIGKSEAKQPRRIPVGSRAQADGERQPEEAELVEA</sequence>
<feature type="domain" description="SHSP" evidence="4">
    <location>
        <begin position="34"/>
        <end position="146"/>
    </location>
</feature>
<dbReference type="Pfam" id="PF00011">
    <property type="entry name" value="HSP20"/>
    <property type="match status" value="1"/>
</dbReference>
<protein>
    <recommendedName>
        <fullName evidence="4">SHSP domain-containing protein</fullName>
    </recommendedName>
</protein>
<keyword evidence="6" id="KW-1185">Reference proteome</keyword>
<dbReference type="Proteomes" id="UP000216339">
    <property type="component" value="Unassembled WGS sequence"/>
</dbReference>
<dbReference type="SUPFAM" id="SSF49764">
    <property type="entry name" value="HSP20-like chaperones"/>
    <property type="match status" value="1"/>
</dbReference>